<dbReference type="SUPFAM" id="SSF52374">
    <property type="entry name" value="Nucleotidylyl transferase"/>
    <property type="match status" value="1"/>
</dbReference>
<dbReference type="Pfam" id="PF06574">
    <property type="entry name" value="FAD_syn"/>
    <property type="match status" value="1"/>
</dbReference>
<evidence type="ECO:0000259" key="15">
    <source>
        <dbReference type="SMART" id="SM00904"/>
    </source>
</evidence>
<dbReference type="InterPro" id="IPR023465">
    <property type="entry name" value="Riboflavin_kinase_dom_sf"/>
</dbReference>
<dbReference type="GO" id="GO:0005524">
    <property type="term" value="F:ATP binding"/>
    <property type="evidence" value="ECO:0007669"/>
    <property type="project" value="UniProtKB-UniRule"/>
</dbReference>
<keyword evidence="6 14" id="KW-0548">Nucleotidyltransferase</keyword>
<evidence type="ECO:0000256" key="13">
    <source>
        <dbReference type="ARBA" id="ARBA00049494"/>
    </source>
</evidence>
<evidence type="ECO:0000256" key="4">
    <source>
        <dbReference type="ARBA" id="ARBA00022643"/>
    </source>
</evidence>
<keyword evidence="4 14" id="KW-0288">FMN</keyword>
<reference evidence="16" key="1">
    <citation type="submission" date="2022-09" db="EMBL/GenBank/DDBJ databases">
        <title>Complete Genomes of Fervidibacillus albus and Fervidibacillus halotolerans isolated from tidal flat sediments.</title>
        <authorList>
            <person name="Kwon K.K."/>
            <person name="Yang S.-H."/>
            <person name="Park M.J."/>
            <person name="Oh H.-M."/>
        </authorList>
    </citation>
    <scope>NUCLEOTIDE SEQUENCE</scope>
    <source>
        <strain evidence="16">MEBiC13594</strain>
    </source>
</reference>
<evidence type="ECO:0000256" key="9">
    <source>
        <dbReference type="ARBA" id="ARBA00022827"/>
    </source>
</evidence>
<accession>A0A9E8RY88</accession>
<dbReference type="FunFam" id="3.40.50.620:FF:000021">
    <property type="entry name" value="Riboflavin biosynthesis protein"/>
    <property type="match status" value="1"/>
</dbReference>
<proteinExistence type="inferred from homology"/>
<evidence type="ECO:0000313" key="17">
    <source>
        <dbReference type="Proteomes" id="UP001164726"/>
    </source>
</evidence>
<keyword evidence="9 14" id="KW-0274">FAD</keyword>
<dbReference type="Gene3D" id="3.40.50.620">
    <property type="entry name" value="HUPs"/>
    <property type="match status" value="1"/>
</dbReference>
<dbReference type="KEGG" id="fhl:OE105_05505"/>
<evidence type="ECO:0000256" key="1">
    <source>
        <dbReference type="ARBA" id="ARBA00004726"/>
    </source>
</evidence>
<dbReference type="InterPro" id="IPR015864">
    <property type="entry name" value="FAD_synthase"/>
</dbReference>
<dbReference type="EC" id="2.7.7.2" evidence="14"/>
<keyword evidence="10 14" id="KW-0067">ATP-binding</keyword>
<keyword evidence="11" id="KW-0511">Multifunctional enzyme</keyword>
<protein>
    <recommendedName>
        <fullName evidence="14">Riboflavin biosynthesis protein</fullName>
    </recommendedName>
    <domain>
        <recommendedName>
            <fullName evidence="14">Riboflavin kinase</fullName>
            <ecNumber evidence="14">2.7.1.26</ecNumber>
        </recommendedName>
        <alternativeName>
            <fullName evidence="14">Flavokinase</fullName>
        </alternativeName>
    </domain>
    <domain>
        <recommendedName>
            <fullName evidence="14">FMN adenylyltransferase</fullName>
            <ecNumber evidence="14">2.7.7.2</ecNumber>
        </recommendedName>
        <alternativeName>
            <fullName evidence="14">FAD pyrophosphorylase</fullName>
        </alternativeName>
        <alternativeName>
            <fullName evidence="14">FAD synthase</fullName>
        </alternativeName>
    </domain>
</protein>
<name>A0A9E8RY88_9BACI</name>
<keyword evidence="5 14" id="KW-0808">Transferase</keyword>
<dbReference type="SMART" id="SM00904">
    <property type="entry name" value="Flavokinase"/>
    <property type="match status" value="1"/>
</dbReference>
<evidence type="ECO:0000256" key="11">
    <source>
        <dbReference type="ARBA" id="ARBA00023268"/>
    </source>
</evidence>
<dbReference type="PIRSF" id="PIRSF004491">
    <property type="entry name" value="FAD_Synth"/>
    <property type="match status" value="1"/>
</dbReference>
<dbReference type="RefSeq" id="WP_275421738.1">
    <property type="nucleotide sequence ID" value="NZ_CP106877.1"/>
</dbReference>
<dbReference type="InterPro" id="IPR015865">
    <property type="entry name" value="Riboflavin_kinase_bac/euk"/>
</dbReference>
<evidence type="ECO:0000256" key="14">
    <source>
        <dbReference type="PIRNR" id="PIRNR004491"/>
    </source>
</evidence>
<dbReference type="NCBIfam" id="TIGR00125">
    <property type="entry name" value="cyt_tran_rel"/>
    <property type="match status" value="1"/>
</dbReference>
<evidence type="ECO:0000256" key="3">
    <source>
        <dbReference type="ARBA" id="ARBA00022630"/>
    </source>
</evidence>
<keyword evidence="17" id="KW-1185">Reference proteome</keyword>
<dbReference type="EC" id="2.7.1.26" evidence="14"/>
<dbReference type="InterPro" id="IPR023468">
    <property type="entry name" value="Riboflavin_kinase"/>
</dbReference>
<evidence type="ECO:0000256" key="10">
    <source>
        <dbReference type="ARBA" id="ARBA00022840"/>
    </source>
</evidence>
<gene>
    <name evidence="16" type="primary">ribF</name>
    <name evidence="16" type="ORF">OE105_05505</name>
</gene>
<dbReference type="NCBIfam" id="TIGR00083">
    <property type="entry name" value="ribF"/>
    <property type="match status" value="1"/>
</dbReference>
<evidence type="ECO:0000256" key="2">
    <source>
        <dbReference type="ARBA" id="ARBA00005201"/>
    </source>
</evidence>
<dbReference type="InterPro" id="IPR004821">
    <property type="entry name" value="Cyt_trans-like"/>
</dbReference>
<dbReference type="GO" id="GO:0003919">
    <property type="term" value="F:FMN adenylyltransferase activity"/>
    <property type="evidence" value="ECO:0007669"/>
    <property type="project" value="UniProtKB-UniRule"/>
</dbReference>
<dbReference type="GO" id="GO:0009231">
    <property type="term" value="P:riboflavin biosynthetic process"/>
    <property type="evidence" value="ECO:0007669"/>
    <property type="project" value="InterPro"/>
</dbReference>
<dbReference type="PANTHER" id="PTHR22749:SF6">
    <property type="entry name" value="RIBOFLAVIN KINASE"/>
    <property type="match status" value="1"/>
</dbReference>
<feature type="domain" description="Riboflavin kinase" evidence="15">
    <location>
        <begin position="184"/>
        <end position="310"/>
    </location>
</feature>
<evidence type="ECO:0000256" key="12">
    <source>
        <dbReference type="ARBA" id="ARBA00047880"/>
    </source>
</evidence>
<comment type="pathway">
    <text evidence="1 14">Cofactor biosynthesis; FAD biosynthesis; FAD from FMN: step 1/1.</text>
</comment>
<dbReference type="GO" id="GO:0008531">
    <property type="term" value="F:riboflavin kinase activity"/>
    <property type="evidence" value="ECO:0007669"/>
    <property type="project" value="UniProtKB-UniRule"/>
</dbReference>
<evidence type="ECO:0000256" key="8">
    <source>
        <dbReference type="ARBA" id="ARBA00022777"/>
    </source>
</evidence>
<evidence type="ECO:0000256" key="5">
    <source>
        <dbReference type="ARBA" id="ARBA00022679"/>
    </source>
</evidence>
<evidence type="ECO:0000313" key="16">
    <source>
        <dbReference type="EMBL" id="WAA13560.1"/>
    </source>
</evidence>
<dbReference type="InterPro" id="IPR014729">
    <property type="entry name" value="Rossmann-like_a/b/a_fold"/>
</dbReference>
<dbReference type="EMBL" id="CP106877">
    <property type="protein sequence ID" value="WAA13560.1"/>
    <property type="molecule type" value="Genomic_DNA"/>
</dbReference>
<dbReference type="AlphaFoldDB" id="A0A9E8RY88"/>
<comment type="pathway">
    <text evidence="2 14">Cofactor biosynthesis; FMN biosynthesis; FMN from riboflavin (ATP route): step 1/1.</text>
</comment>
<dbReference type="GO" id="GO:0009398">
    <property type="term" value="P:FMN biosynthetic process"/>
    <property type="evidence" value="ECO:0007669"/>
    <property type="project" value="UniProtKB-UniRule"/>
</dbReference>
<sequence length="318" mass="36587">MKVIYLTEENKNAVDELPPLSLAIGYFDGIHIGHQKVIGTAKEEAEKRGLHSGVMTFDPSPKAVLGNPEKVKYLTLLHEKKQRIQALGIDYFIIVPFTKEFSKLSPEQFIEQYIVQLNVKHLVAGFDYTYGRYGKGNMNTIKQLSENRFSYTVIEKMMVQNEKISSTSIRNLIKLGNVDQVPAMLGRHYTISGTVVHGEKRGRTIGFPTANIDVDHRYVLPKDGVYAVEVFVNGQWIPGVCNIGFKPTFHNERRQRMIEVHLLNFQDDLYGESVNIKWYKRIREERKFTSVDELSKQITRDKKQAMDFFNSISSIDHR</sequence>
<dbReference type="Gene3D" id="2.40.30.30">
    <property type="entry name" value="Riboflavin kinase-like"/>
    <property type="match status" value="1"/>
</dbReference>
<dbReference type="InterPro" id="IPR002606">
    <property type="entry name" value="Riboflavin_kinase_bac"/>
</dbReference>
<comment type="similarity">
    <text evidence="14">Belongs to the ribF family.</text>
</comment>
<dbReference type="Pfam" id="PF01687">
    <property type="entry name" value="Flavokinase"/>
    <property type="match status" value="1"/>
</dbReference>
<dbReference type="GO" id="GO:0006747">
    <property type="term" value="P:FAD biosynthetic process"/>
    <property type="evidence" value="ECO:0007669"/>
    <property type="project" value="UniProtKB-UniRule"/>
</dbReference>
<dbReference type="PANTHER" id="PTHR22749">
    <property type="entry name" value="RIBOFLAVIN KINASE/FMN ADENYLYLTRANSFERASE"/>
    <property type="match status" value="1"/>
</dbReference>
<dbReference type="FunFam" id="2.40.30.30:FF:000004">
    <property type="entry name" value="Riboflavin biosynthesis protein"/>
    <property type="match status" value="1"/>
</dbReference>
<dbReference type="Proteomes" id="UP001164726">
    <property type="component" value="Chromosome"/>
</dbReference>
<dbReference type="SUPFAM" id="SSF82114">
    <property type="entry name" value="Riboflavin kinase-like"/>
    <property type="match status" value="1"/>
</dbReference>
<keyword evidence="7 14" id="KW-0547">Nucleotide-binding</keyword>
<comment type="catalytic activity">
    <reaction evidence="13 14">
        <text>FMN + ATP + H(+) = FAD + diphosphate</text>
        <dbReference type="Rhea" id="RHEA:17237"/>
        <dbReference type="ChEBI" id="CHEBI:15378"/>
        <dbReference type="ChEBI" id="CHEBI:30616"/>
        <dbReference type="ChEBI" id="CHEBI:33019"/>
        <dbReference type="ChEBI" id="CHEBI:57692"/>
        <dbReference type="ChEBI" id="CHEBI:58210"/>
        <dbReference type="EC" id="2.7.7.2"/>
    </reaction>
</comment>
<dbReference type="NCBIfam" id="NF004162">
    <property type="entry name" value="PRK05627.1-5"/>
    <property type="match status" value="1"/>
</dbReference>
<dbReference type="CDD" id="cd02064">
    <property type="entry name" value="FAD_synthetase_N"/>
    <property type="match status" value="1"/>
</dbReference>
<organism evidence="16 17">
    <name type="scientific">Fervidibacillus halotolerans</name>
    <dbReference type="NCBI Taxonomy" id="2980027"/>
    <lineage>
        <taxon>Bacteria</taxon>
        <taxon>Bacillati</taxon>
        <taxon>Bacillota</taxon>
        <taxon>Bacilli</taxon>
        <taxon>Bacillales</taxon>
        <taxon>Bacillaceae</taxon>
        <taxon>Fervidibacillus</taxon>
    </lineage>
</organism>
<keyword evidence="3 14" id="KW-0285">Flavoprotein</keyword>
<evidence type="ECO:0000256" key="7">
    <source>
        <dbReference type="ARBA" id="ARBA00022741"/>
    </source>
</evidence>
<keyword evidence="8 14" id="KW-0418">Kinase</keyword>
<evidence type="ECO:0000256" key="6">
    <source>
        <dbReference type="ARBA" id="ARBA00022695"/>
    </source>
</evidence>
<comment type="catalytic activity">
    <reaction evidence="12 14">
        <text>riboflavin + ATP = FMN + ADP + H(+)</text>
        <dbReference type="Rhea" id="RHEA:14357"/>
        <dbReference type="ChEBI" id="CHEBI:15378"/>
        <dbReference type="ChEBI" id="CHEBI:30616"/>
        <dbReference type="ChEBI" id="CHEBI:57986"/>
        <dbReference type="ChEBI" id="CHEBI:58210"/>
        <dbReference type="ChEBI" id="CHEBI:456216"/>
        <dbReference type="EC" id="2.7.1.26"/>
    </reaction>
</comment>
<dbReference type="NCBIfam" id="NF004160">
    <property type="entry name" value="PRK05627.1-3"/>
    <property type="match status" value="1"/>
</dbReference>